<feature type="non-terminal residue" evidence="2">
    <location>
        <position position="234"/>
    </location>
</feature>
<dbReference type="OrthoDB" id="3351993at2759"/>
<proteinExistence type="predicted"/>
<dbReference type="AlphaFoldDB" id="A0A8H6HPY5"/>
<organism evidence="2 3">
    <name type="scientific">Ephemerocybe angulata</name>
    <dbReference type="NCBI Taxonomy" id="980116"/>
    <lineage>
        <taxon>Eukaryota</taxon>
        <taxon>Fungi</taxon>
        <taxon>Dikarya</taxon>
        <taxon>Basidiomycota</taxon>
        <taxon>Agaricomycotina</taxon>
        <taxon>Agaricomycetes</taxon>
        <taxon>Agaricomycetidae</taxon>
        <taxon>Agaricales</taxon>
        <taxon>Agaricineae</taxon>
        <taxon>Psathyrellaceae</taxon>
        <taxon>Ephemerocybe</taxon>
    </lineage>
</organism>
<keyword evidence="1" id="KW-0472">Membrane</keyword>
<comment type="caution">
    <text evidence="2">The sequence shown here is derived from an EMBL/GenBank/DDBJ whole genome shotgun (WGS) entry which is preliminary data.</text>
</comment>
<reference evidence="2 3" key="1">
    <citation type="submission" date="2020-07" db="EMBL/GenBank/DDBJ databases">
        <title>Comparative genomics of pyrophilous fungi reveals a link between fire events and developmental genes.</title>
        <authorList>
            <consortium name="DOE Joint Genome Institute"/>
            <person name="Steindorff A.S."/>
            <person name="Carver A."/>
            <person name="Calhoun S."/>
            <person name="Stillman K."/>
            <person name="Liu H."/>
            <person name="Lipzen A."/>
            <person name="Pangilinan J."/>
            <person name="Labutti K."/>
            <person name="Bruns T.D."/>
            <person name="Grigoriev I.V."/>
        </authorList>
    </citation>
    <scope>NUCLEOTIDE SEQUENCE [LARGE SCALE GENOMIC DNA]</scope>
    <source>
        <strain evidence="2 3">CBS 144469</strain>
    </source>
</reference>
<name>A0A8H6HPY5_9AGAR</name>
<feature type="transmembrane region" description="Helical" evidence="1">
    <location>
        <begin position="59"/>
        <end position="79"/>
    </location>
</feature>
<keyword evidence="1" id="KW-1133">Transmembrane helix</keyword>
<feature type="transmembrane region" description="Helical" evidence="1">
    <location>
        <begin position="21"/>
        <end position="38"/>
    </location>
</feature>
<evidence type="ECO:0000313" key="2">
    <source>
        <dbReference type="EMBL" id="KAF6750521.1"/>
    </source>
</evidence>
<evidence type="ECO:0000256" key="1">
    <source>
        <dbReference type="SAM" id="Phobius"/>
    </source>
</evidence>
<sequence length="234" mass="25653">MSTVICRIPGNPDISGVGVRIAIYIQNFLCFIPAYWALWDGKVTEGELEAAETQATTNLVIAFAILISSIVQAQTLGLTNYHASIVLSMSWMNNTNAFIYFLLYIQRKSQLGIQRRVEPTWSAWVQHIKGLFISIVRSSADSRQTDEGLRAELGHASGVDVTSDGDTIGKGARRTREGDDDARRGARLLLKRFVVLLGSLHLSLMAGLGLWLWSNIWTFGNNEDGANACAAGHA</sequence>
<keyword evidence="1" id="KW-0812">Transmembrane</keyword>
<keyword evidence="3" id="KW-1185">Reference proteome</keyword>
<gene>
    <name evidence="2" type="ORF">DFP72DRAFT_1013217</name>
</gene>
<feature type="transmembrane region" description="Helical" evidence="1">
    <location>
        <begin position="193"/>
        <end position="213"/>
    </location>
</feature>
<accession>A0A8H6HPY5</accession>
<dbReference type="Proteomes" id="UP000521943">
    <property type="component" value="Unassembled WGS sequence"/>
</dbReference>
<feature type="transmembrane region" description="Helical" evidence="1">
    <location>
        <begin position="85"/>
        <end position="105"/>
    </location>
</feature>
<evidence type="ECO:0000313" key="3">
    <source>
        <dbReference type="Proteomes" id="UP000521943"/>
    </source>
</evidence>
<protein>
    <submittedName>
        <fullName evidence="2">Uncharacterized protein</fullName>
    </submittedName>
</protein>
<dbReference type="EMBL" id="JACGCI010000056">
    <property type="protein sequence ID" value="KAF6750521.1"/>
    <property type="molecule type" value="Genomic_DNA"/>
</dbReference>